<gene>
    <name evidence="2" type="ORF">ODALV1_LOCUS17919</name>
</gene>
<keyword evidence="1" id="KW-1133">Transmembrane helix</keyword>
<feature type="transmembrane region" description="Helical" evidence="1">
    <location>
        <begin position="271"/>
        <end position="291"/>
    </location>
</feature>
<feature type="transmembrane region" description="Helical" evidence="1">
    <location>
        <begin position="87"/>
        <end position="110"/>
    </location>
</feature>
<sequence>MTSLHSQFDLRFIIRFYIIITFNPINPCTWITDKFSDKSTNGNSPIRRKLLIYLFLRFWPLLHGIQAVHLLIVSLYELHITGKIDTIRFFGLFMMLGAYSQFGCVDPFLYKAYEYLFQPLQTSEKLWKRTTKHLGNNVAAQLKFKKSSQTWRLMLHNGIDCINILNFAWSSLNIEDDQLYMRTVVPWNTPTGNVIYWIVQQIVVFLGVFVWSAMLTLPGVIAYHFECVLNALAESVNVGPTRAYSLRDILKDYQSIEYSIRELHRKGFAEILLFSYILTGVQQAITSFIIFQLIKNGAMWNDYQFLLIDTMHTMSRVFHGLYALSRVDLASKSFLDSIRKPMRGGDLKMKSQLIKKMMMLKPINLRIGPCMCNQDLPLCGGALYTDNLITTALWP</sequence>
<name>A0ABP1R401_9HEXA</name>
<evidence type="ECO:0008006" key="4">
    <source>
        <dbReference type="Google" id="ProtNLM"/>
    </source>
</evidence>
<evidence type="ECO:0000313" key="2">
    <source>
        <dbReference type="EMBL" id="CAL8117962.1"/>
    </source>
</evidence>
<feature type="transmembrane region" description="Helical" evidence="1">
    <location>
        <begin position="194"/>
        <end position="215"/>
    </location>
</feature>
<keyword evidence="1" id="KW-0812">Transmembrane</keyword>
<evidence type="ECO:0000313" key="3">
    <source>
        <dbReference type="Proteomes" id="UP001642540"/>
    </source>
</evidence>
<dbReference type="EMBL" id="CAXLJM020000057">
    <property type="protein sequence ID" value="CAL8117962.1"/>
    <property type="molecule type" value="Genomic_DNA"/>
</dbReference>
<keyword evidence="1" id="KW-0472">Membrane</keyword>
<feature type="transmembrane region" description="Helical" evidence="1">
    <location>
        <begin position="12"/>
        <end position="32"/>
    </location>
</feature>
<feature type="transmembrane region" description="Helical" evidence="1">
    <location>
        <begin position="52"/>
        <end position="75"/>
    </location>
</feature>
<reference evidence="2 3" key="1">
    <citation type="submission" date="2024-08" db="EMBL/GenBank/DDBJ databases">
        <authorList>
            <person name="Cucini C."/>
            <person name="Frati F."/>
        </authorList>
    </citation>
    <scope>NUCLEOTIDE SEQUENCE [LARGE SCALE GENOMIC DNA]</scope>
</reference>
<protein>
    <recommendedName>
        <fullName evidence="4">Odorant receptor</fullName>
    </recommendedName>
</protein>
<organism evidence="2 3">
    <name type="scientific">Orchesella dallaii</name>
    <dbReference type="NCBI Taxonomy" id="48710"/>
    <lineage>
        <taxon>Eukaryota</taxon>
        <taxon>Metazoa</taxon>
        <taxon>Ecdysozoa</taxon>
        <taxon>Arthropoda</taxon>
        <taxon>Hexapoda</taxon>
        <taxon>Collembola</taxon>
        <taxon>Entomobryomorpha</taxon>
        <taxon>Entomobryoidea</taxon>
        <taxon>Orchesellidae</taxon>
        <taxon>Orchesellinae</taxon>
        <taxon>Orchesella</taxon>
    </lineage>
</organism>
<accession>A0ABP1R401</accession>
<evidence type="ECO:0000256" key="1">
    <source>
        <dbReference type="SAM" id="Phobius"/>
    </source>
</evidence>
<keyword evidence="3" id="KW-1185">Reference proteome</keyword>
<dbReference type="Proteomes" id="UP001642540">
    <property type="component" value="Unassembled WGS sequence"/>
</dbReference>
<comment type="caution">
    <text evidence="2">The sequence shown here is derived from an EMBL/GenBank/DDBJ whole genome shotgun (WGS) entry which is preliminary data.</text>
</comment>
<proteinExistence type="predicted"/>